<feature type="transmembrane region" description="Helical" evidence="6">
    <location>
        <begin position="90"/>
        <end position="113"/>
    </location>
</feature>
<comment type="caution">
    <text evidence="7">The sequence shown here is derived from an EMBL/GenBank/DDBJ whole genome shotgun (WGS) entry which is preliminary data.</text>
</comment>
<keyword evidence="3 6" id="KW-0812">Transmembrane</keyword>
<reference evidence="7 8" key="1">
    <citation type="submission" date="2018-07" db="EMBL/GenBank/DDBJ databases">
        <title>Desertimonas flava gen. nov. sp. nov.</title>
        <authorList>
            <person name="Liu S."/>
        </authorList>
    </citation>
    <scope>NUCLEOTIDE SEQUENCE [LARGE SCALE GENOMIC DNA]</scope>
    <source>
        <strain evidence="7 8">16Sb5-5</strain>
    </source>
</reference>
<dbReference type="Pfam" id="PF03631">
    <property type="entry name" value="Virul_fac_BrkB"/>
    <property type="match status" value="1"/>
</dbReference>
<keyword evidence="2" id="KW-1003">Cell membrane</keyword>
<protein>
    <recommendedName>
        <fullName evidence="9">YihY/virulence factor BrkB family protein</fullName>
    </recommendedName>
</protein>
<dbReference type="AlphaFoldDB" id="A0A367YZH4"/>
<evidence type="ECO:0000256" key="1">
    <source>
        <dbReference type="ARBA" id="ARBA00004651"/>
    </source>
</evidence>
<name>A0A367YZH4_9ACTN</name>
<evidence type="ECO:0000256" key="3">
    <source>
        <dbReference type="ARBA" id="ARBA00022692"/>
    </source>
</evidence>
<sequence length="398" mass="42362">MGELLKKITSQPWVAHLIRANTRFTARMGSAFAGSITYYSVLALVPVVAIAFGLIGLLFADELRAALDDILSGFGPRLTEALRPVLDEGLAGAGAIVGVGGATALYAGVNWVAQLKTAVRAQWRPRFGDLEAKRMIVLETLVNIAILVGLIVMVTATIALSSVATWLADAVIGWLALDGVPGITVLLRLVPLLGSLVLGLVLFAFLFRVLPQTRVRTPAVLKGCVFGSVGLAVLTYLSSTIVGLFTRNAAFSVFGPVILLMLFLNLFARLILFLAAWVATSEQRALAGERSDADAPLEADPEIELEPVVQPMPEPAHAAPGGRGRNPYAARVDWARRERVQIGPEQLDVSYPSEDVKVPQTVAVRSTRIASAVGWVFGAASGIGLGSLVASRLGRRRR</sequence>
<evidence type="ECO:0000313" key="7">
    <source>
        <dbReference type="EMBL" id="RCK71296.1"/>
    </source>
</evidence>
<evidence type="ECO:0000256" key="6">
    <source>
        <dbReference type="SAM" id="Phobius"/>
    </source>
</evidence>
<dbReference type="PANTHER" id="PTHR30213:SF1">
    <property type="entry name" value="INNER MEMBRANE PROTEIN YHJD"/>
    <property type="match status" value="1"/>
</dbReference>
<dbReference type="GO" id="GO:0005886">
    <property type="term" value="C:plasma membrane"/>
    <property type="evidence" value="ECO:0007669"/>
    <property type="project" value="UniProtKB-SubCell"/>
</dbReference>
<organism evidence="7 8">
    <name type="scientific">Desertihabitans brevis</name>
    <dbReference type="NCBI Taxonomy" id="2268447"/>
    <lineage>
        <taxon>Bacteria</taxon>
        <taxon>Bacillati</taxon>
        <taxon>Actinomycetota</taxon>
        <taxon>Actinomycetes</taxon>
        <taxon>Propionibacteriales</taxon>
        <taxon>Propionibacteriaceae</taxon>
        <taxon>Desertihabitans</taxon>
    </lineage>
</organism>
<dbReference type="PANTHER" id="PTHR30213">
    <property type="entry name" value="INNER MEMBRANE PROTEIN YHJD"/>
    <property type="match status" value="1"/>
</dbReference>
<feature type="transmembrane region" description="Helical" evidence="6">
    <location>
        <begin position="257"/>
        <end position="279"/>
    </location>
</feature>
<keyword evidence="5 6" id="KW-0472">Membrane</keyword>
<evidence type="ECO:0000256" key="5">
    <source>
        <dbReference type="ARBA" id="ARBA00023136"/>
    </source>
</evidence>
<evidence type="ECO:0000256" key="2">
    <source>
        <dbReference type="ARBA" id="ARBA00022475"/>
    </source>
</evidence>
<feature type="transmembrane region" description="Helical" evidence="6">
    <location>
        <begin position="189"/>
        <end position="207"/>
    </location>
</feature>
<evidence type="ECO:0000256" key="4">
    <source>
        <dbReference type="ARBA" id="ARBA00022989"/>
    </source>
</evidence>
<evidence type="ECO:0000313" key="8">
    <source>
        <dbReference type="Proteomes" id="UP000252770"/>
    </source>
</evidence>
<dbReference type="RefSeq" id="WP_114124997.1">
    <property type="nucleotide sequence ID" value="NZ_QOUI01000001.1"/>
</dbReference>
<feature type="transmembrane region" description="Helical" evidence="6">
    <location>
        <begin position="219"/>
        <end position="245"/>
    </location>
</feature>
<dbReference type="EMBL" id="QOUI01000001">
    <property type="protein sequence ID" value="RCK71296.1"/>
    <property type="molecule type" value="Genomic_DNA"/>
</dbReference>
<keyword evidence="8" id="KW-1185">Reference proteome</keyword>
<accession>A0A367YZH4</accession>
<keyword evidence="4 6" id="KW-1133">Transmembrane helix</keyword>
<gene>
    <name evidence="7" type="ORF">DT076_02345</name>
</gene>
<evidence type="ECO:0008006" key="9">
    <source>
        <dbReference type="Google" id="ProtNLM"/>
    </source>
</evidence>
<dbReference type="InterPro" id="IPR017039">
    <property type="entry name" value="Virul_fac_BrkB"/>
</dbReference>
<comment type="subcellular location">
    <subcellularLocation>
        <location evidence="1">Cell membrane</location>
        <topology evidence="1">Multi-pass membrane protein</topology>
    </subcellularLocation>
</comment>
<feature type="transmembrane region" description="Helical" evidence="6">
    <location>
        <begin position="369"/>
        <end position="390"/>
    </location>
</feature>
<feature type="transmembrane region" description="Helical" evidence="6">
    <location>
        <begin position="36"/>
        <end position="59"/>
    </location>
</feature>
<proteinExistence type="predicted"/>
<dbReference type="Proteomes" id="UP000252770">
    <property type="component" value="Unassembled WGS sequence"/>
</dbReference>